<dbReference type="EMBL" id="ANOH01000286">
    <property type="protein sequence ID" value="EMI54258.1"/>
    <property type="molecule type" value="Genomic_DNA"/>
</dbReference>
<dbReference type="GO" id="GO:0016887">
    <property type="term" value="F:ATP hydrolysis activity"/>
    <property type="evidence" value="ECO:0007669"/>
    <property type="project" value="InterPro"/>
</dbReference>
<dbReference type="PANTHER" id="PTHR43582:SF5">
    <property type="entry name" value="ABC TRANSPORTER"/>
    <property type="match status" value="1"/>
</dbReference>
<keyword evidence="5" id="KW-1185">Reference proteome</keyword>
<evidence type="ECO:0000313" key="4">
    <source>
        <dbReference type="EMBL" id="EMI54258.1"/>
    </source>
</evidence>
<dbReference type="InterPro" id="IPR003439">
    <property type="entry name" value="ABC_transporter-like_ATP-bd"/>
</dbReference>
<evidence type="ECO:0000313" key="5">
    <source>
        <dbReference type="Proteomes" id="UP000011885"/>
    </source>
</evidence>
<comment type="caution">
    <text evidence="4">The sequence shown here is derived from an EMBL/GenBank/DDBJ whole genome shotgun (WGS) entry which is preliminary data.</text>
</comment>
<dbReference type="Pfam" id="PF00005">
    <property type="entry name" value="ABC_tran"/>
    <property type="match status" value="1"/>
</dbReference>
<dbReference type="Gene3D" id="3.40.50.300">
    <property type="entry name" value="P-loop containing nucleotide triphosphate hydrolases"/>
    <property type="match status" value="1"/>
</dbReference>
<feature type="domain" description="ABC transporter" evidence="3">
    <location>
        <begin position="27"/>
        <end position="256"/>
    </location>
</feature>
<name>M5UE41_9BACT</name>
<dbReference type="GO" id="GO:0005524">
    <property type="term" value="F:ATP binding"/>
    <property type="evidence" value="ECO:0007669"/>
    <property type="project" value="UniProtKB-KW"/>
</dbReference>
<reference evidence="4 5" key="1">
    <citation type="journal article" date="2013" name="Mar. Genomics">
        <title>Expression of sulfatases in Rhodopirellula baltica and the diversity of sulfatases in the genus Rhodopirellula.</title>
        <authorList>
            <person name="Wegner C.E."/>
            <person name="Richter-Heitmann T."/>
            <person name="Klindworth A."/>
            <person name="Klockow C."/>
            <person name="Richter M."/>
            <person name="Achstetter T."/>
            <person name="Glockner F.O."/>
            <person name="Harder J."/>
        </authorList>
    </citation>
    <scope>NUCLEOTIDE SEQUENCE [LARGE SCALE GENOMIC DNA]</scope>
    <source>
        <strain evidence="4 5">SM41</strain>
    </source>
</reference>
<organism evidence="4 5">
    <name type="scientific">Rhodopirellula sallentina SM41</name>
    <dbReference type="NCBI Taxonomy" id="1263870"/>
    <lineage>
        <taxon>Bacteria</taxon>
        <taxon>Pseudomonadati</taxon>
        <taxon>Planctomycetota</taxon>
        <taxon>Planctomycetia</taxon>
        <taxon>Pirellulales</taxon>
        <taxon>Pirellulaceae</taxon>
        <taxon>Rhodopirellula</taxon>
    </lineage>
</organism>
<keyword evidence="2" id="KW-0067">ATP-binding</keyword>
<dbReference type="AlphaFoldDB" id="M5UE41"/>
<evidence type="ECO:0000256" key="2">
    <source>
        <dbReference type="ARBA" id="ARBA00022840"/>
    </source>
</evidence>
<dbReference type="PATRIC" id="fig|1263870.3.peg.4553"/>
<keyword evidence="1" id="KW-0547">Nucleotide-binding</keyword>
<accession>M5UE41</accession>
<dbReference type="Proteomes" id="UP000011885">
    <property type="component" value="Unassembled WGS sequence"/>
</dbReference>
<evidence type="ECO:0000259" key="3">
    <source>
        <dbReference type="PROSITE" id="PS50893"/>
    </source>
</evidence>
<dbReference type="SMART" id="SM00382">
    <property type="entry name" value="AAA"/>
    <property type="match status" value="1"/>
</dbReference>
<sequence length="332" mass="35486">MTESTATREMPLGSNKINDTAEAAPLVDVSAVSHRYGETLALDDFDLSVRGGEIVAVLGRNGSGKTTLFRILSTLLPLQSGRASIAGADLATQTMAARGRLGIIFQSPSLDIKLTVIENMRCQGALYGLSGSRLTRRCDELLKQFSLEDRRNEFCQTLSGGLKRRVELAKGLLHRPPVMLLDEPSTGLDPAARLALWDALESLAAEGVAVMLTTHLMDEAAKASRVVLLDSGKKIADAPPSVLQREVGDRVLSIVADDAEAAESVLRTELQIDPIRIGNTLRVTSQNTGVADLATLVDPIAKRLGENVHSIAFGRASLEDVFVAKTGSAFDD</sequence>
<dbReference type="InterPro" id="IPR003593">
    <property type="entry name" value="AAA+_ATPase"/>
</dbReference>
<dbReference type="PANTHER" id="PTHR43582">
    <property type="entry name" value="LINEARMYCIN RESISTANCE ATP-BINDING PROTEIN LNRL"/>
    <property type="match status" value="1"/>
</dbReference>
<dbReference type="SUPFAM" id="SSF52540">
    <property type="entry name" value="P-loop containing nucleoside triphosphate hydrolases"/>
    <property type="match status" value="1"/>
</dbReference>
<dbReference type="PROSITE" id="PS50893">
    <property type="entry name" value="ABC_TRANSPORTER_2"/>
    <property type="match status" value="1"/>
</dbReference>
<dbReference type="InterPro" id="IPR027417">
    <property type="entry name" value="P-loop_NTPase"/>
</dbReference>
<evidence type="ECO:0000256" key="1">
    <source>
        <dbReference type="ARBA" id="ARBA00022741"/>
    </source>
</evidence>
<proteinExistence type="predicted"/>
<gene>
    <name evidence="4" type="ORF">RSSM_04307</name>
</gene>
<dbReference type="RefSeq" id="WP_008682674.1">
    <property type="nucleotide sequence ID" value="NZ_ANOH01000286.1"/>
</dbReference>
<protein>
    <submittedName>
        <fullName evidence="4">Daunorubicin resistance ABC transporter ATPase subunit</fullName>
    </submittedName>
</protein>